<dbReference type="AlphaFoldDB" id="A0A2C9WA32"/>
<evidence type="ECO:0000313" key="1">
    <source>
        <dbReference type="EMBL" id="OAY56361.1"/>
    </source>
</evidence>
<dbReference type="PANTHER" id="PTHR35704:SF1">
    <property type="entry name" value="OS02G0254600 PROTEIN"/>
    <property type="match status" value="1"/>
</dbReference>
<protein>
    <submittedName>
        <fullName evidence="1">Uncharacterized protein</fullName>
    </submittedName>
</protein>
<proteinExistence type="predicted"/>
<dbReference type="PANTHER" id="PTHR35704">
    <property type="entry name" value="OS02G0254600 PROTEIN"/>
    <property type="match status" value="1"/>
</dbReference>
<name>A0A2C9WA32_MANES</name>
<gene>
    <name evidence="1" type="ORF">MANES_02G010000</name>
</gene>
<reference evidence="1" key="1">
    <citation type="submission" date="2016-02" db="EMBL/GenBank/DDBJ databases">
        <title>WGS assembly of Manihot esculenta.</title>
        <authorList>
            <person name="Bredeson J.V."/>
            <person name="Prochnik S.E."/>
            <person name="Lyons J.B."/>
            <person name="Schmutz J."/>
            <person name="Grimwood J."/>
            <person name="Vrebalov J."/>
            <person name="Bart R.S."/>
            <person name="Amuge T."/>
            <person name="Ferguson M.E."/>
            <person name="Green R."/>
            <person name="Putnam N."/>
            <person name="Stites J."/>
            <person name="Rounsley S."/>
            <person name="Rokhsar D.S."/>
        </authorList>
    </citation>
    <scope>NUCLEOTIDE SEQUENCE [LARGE SCALE GENOMIC DNA]</scope>
    <source>
        <tissue evidence="1">Leaf</tissue>
    </source>
</reference>
<dbReference type="OMA" id="NCMEASN"/>
<organism evidence="1">
    <name type="scientific">Manihot esculenta</name>
    <name type="common">Cassava</name>
    <name type="synonym">Jatropha manihot</name>
    <dbReference type="NCBI Taxonomy" id="3983"/>
    <lineage>
        <taxon>Eukaryota</taxon>
        <taxon>Viridiplantae</taxon>
        <taxon>Streptophyta</taxon>
        <taxon>Embryophyta</taxon>
        <taxon>Tracheophyta</taxon>
        <taxon>Spermatophyta</taxon>
        <taxon>Magnoliopsida</taxon>
        <taxon>eudicotyledons</taxon>
        <taxon>Gunneridae</taxon>
        <taxon>Pentapetalae</taxon>
        <taxon>rosids</taxon>
        <taxon>fabids</taxon>
        <taxon>Malpighiales</taxon>
        <taxon>Euphorbiaceae</taxon>
        <taxon>Crotonoideae</taxon>
        <taxon>Manihoteae</taxon>
        <taxon>Manihot</taxon>
    </lineage>
</organism>
<dbReference type="EMBL" id="CM004388">
    <property type="protein sequence ID" value="OAY56361.1"/>
    <property type="molecule type" value="Genomic_DNA"/>
</dbReference>
<accession>A0A2C9WA32</accession>
<sequence>MGNCIKPSARQGQQEEEDLEKYYPQEKELEAGFGKKSDDIDEKGSLKLKIMLTKEELEWLMFQLKVNKGKKLEDVLQEIERERERGKVKSWKPSLESILESPEGLEMERL</sequence>